<dbReference type="InterPro" id="IPR003489">
    <property type="entry name" value="RHF/RaiA"/>
</dbReference>
<comment type="subunit">
    <text evidence="2">Associates exclusively with 100S ribosomes, which are dimers of 70S ribosomes.</text>
</comment>
<dbReference type="Gene3D" id="3.30.505.50">
    <property type="entry name" value="Sigma 54 modulation/S30EA ribosomal protein, C-terminal domain"/>
    <property type="match status" value="1"/>
</dbReference>
<accession>A0A7R6SY64</accession>
<sequence>MKIEFIGRGIEVTDALKKFTEDKLNKLSRFVDNILDVEVRLTVERHRHIAEIVIKAGHEKVVAKETTNDMYASIGGALDKIEKQLKKSKDKFVSKKKKSFVKEEGNLTINTPQGEEIVISHRRIESVKPLTKEEAIMEMEDANADFIVFRDAENREAMSVLYKKDHKNYHLITLE</sequence>
<reference evidence="5 6" key="1">
    <citation type="journal article" date="2012" name="Extremophiles">
        <title>Thermotomaculum hydrothermale gen. nov., sp. nov., a novel heterotrophic thermophile within the phylum Acidobacteria from a deep-sea hydrothermal vent chimney in the Southern Okinawa Trough.</title>
        <authorList>
            <person name="Izumi H."/>
            <person name="Nunoura T."/>
            <person name="Miyazaki M."/>
            <person name="Mino S."/>
            <person name="Toki T."/>
            <person name="Takai K."/>
            <person name="Sako Y."/>
            <person name="Sawabe T."/>
            <person name="Nakagawa S."/>
        </authorList>
    </citation>
    <scope>NUCLEOTIDE SEQUENCE [LARGE SCALE GENOMIC DNA]</scope>
    <source>
        <strain evidence="5 6">AC55</strain>
    </source>
</reference>
<dbReference type="SUPFAM" id="SSF69754">
    <property type="entry name" value="Ribosome binding protein Y (YfiA homologue)"/>
    <property type="match status" value="1"/>
</dbReference>
<dbReference type="PANTHER" id="PTHR33231:SF1">
    <property type="entry name" value="30S RIBOSOMAL PROTEIN"/>
    <property type="match status" value="1"/>
</dbReference>
<dbReference type="Proteomes" id="UP000595564">
    <property type="component" value="Chromosome"/>
</dbReference>
<proteinExistence type="predicted"/>
<dbReference type="InterPro" id="IPR036567">
    <property type="entry name" value="RHF-like"/>
</dbReference>
<dbReference type="AlphaFoldDB" id="A0A7R6SY64"/>
<name>A0A7R6SY64_9BACT</name>
<dbReference type="Gene3D" id="3.30.160.100">
    <property type="entry name" value="Ribosome hibernation promotion factor-like"/>
    <property type="match status" value="1"/>
</dbReference>
<dbReference type="InterPro" id="IPR050574">
    <property type="entry name" value="HPF/YfiA_ribosome-assoc"/>
</dbReference>
<evidence type="ECO:0000313" key="6">
    <source>
        <dbReference type="Proteomes" id="UP000595564"/>
    </source>
</evidence>
<protein>
    <recommendedName>
        <fullName evidence="3">Ribosome hibernation promoting factor</fullName>
    </recommendedName>
</protein>
<dbReference type="NCBIfam" id="TIGR00741">
    <property type="entry name" value="yfiA"/>
    <property type="match status" value="1"/>
</dbReference>
<organism evidence="5 6">
    <name type="scientific">Thermotomaculum hydrothermale</name>
    <dbReference type="NCBI Taxonomy" id="981385"/>
    <lineage>
        <taxon>Bacteria</taxon>
        <taxon>Pseudomonadati</taxon>
        <taxon>Acidobacteriota</taxon>
        <taxon>Holophagae</taxon>
        <taxon>Thermotomaculales</taxon>
        <taxon>Thermotomaculaceae</taxon>
        <taxon>Thermotomaculum</taxon>
    </lineage>
</organism>
<evidence type="ECO:0000256" key="3">
    <source>
        <dbReference type="ARBA" id="ARBA00041148"/>
    </source>
</evidence>
<evidence type="ECO:0000313" key="5">
    <source>
        <dbReference type="EMBL" id="BBB32305.1"/>
    </source>
</evidence>
<dbReference type="Pfam" id="PF02482">
    <property type="entry name" value="Ribosomal_S30AE"/>
    <property type="match status" value="1"/>
</dbReference>
<dbReference type="RefSeq" id="WP_201328650.1">
    <property type="nucleotide sequence ID" value="NZ_AP017470.1"/>
</dbReference>
<evidence type="ECO:0000256" key="2">
    <source>
        <dbReference type="ARBA" id="ARBA00038695"/>
    </source>
</evidence>
<dbReference type="GO" id="GO:0022627">
    <property type="term" value="C:cytosolic small ribosomal subunit"/>
    <property type="evidence" value="ECO:0007669"/>
    <property type="project" value="TreeGrafter"/>
</dbReference>
<evidence type="ECO:0000256" key="1">
    <source>
        <dbReference type="ARBA" id="ARBA00022845"/>
    </source>
</evidence>
<feature type="domain" description="Sigma 54 modulation/S30EA ribosomal protein C-terminal" evidence="4">
    <location>
        <begin position="119"/>
        <end position="169"/>
    </location>
</feature>
<dbReference type="CDD" id="cd00552">
    <property type="entry name" value="RaiA"/>
    <property type="match status" value="1"/>
</dbReference>
<keyword evidence="1" id="KW-0810">Translation regulation</keyword>
<evidence type="ECO:0000259" key="4">
    <source>
        <dbReference type="Pfam" id="PF16321"/>
    </source>
</evidence>
<dbReference type="GO" id="GO:0045900">
    <property type="term" value="P:negative regulation of translational elongation"/>
    <property type="evidence" value="ECO:0007669"/>
    <property type="project" value="TreeGrafter"/>
</dbReference>
<dbReference type="InterPro" id="IPR032528">
    <property type="entry name" value="Ribosom_S30AE_C"/>
</dbReference>
<dbReference type="GO" id="GO:0043024">
    <property type="term" value="F:ribosomal small subunit binding"/>
    <property type="evidence" value="ECO:0007669"/>
    <property type="project" value="TreeGrafter"/>
</dbReference>
<gene>
    <name evidence="5" type="ORF">TTHT_0736</name>
</gene>
<dbReference type="EMBL" id="AP017470">
    <property type="protein sequence ID" value="BBB32305.1"/>
    <property type="molecule type" value="Genomic_DNA"/>
</dbReference>
<dbReference type="InterPro" id="IPR038416">
    <property type="entry name" value="Ribosom_S30AE_C_sf"/>
</dbReference>
<dbReference type="KEGG" id="thyd:TTHT_0736"/>
<dbReference type="PANTHER" id="PTHR33231">
    <property type="entry name" value="30S RIBOSOMAL PROTEIN"/>
    <property type="match status" value="1"/>
</dbReference>
<keyword evidence="6" id="KW-1185">Reference proteome</keyword>
<dbReference type="Pfam" id="PF16321">
    <property type="entry name" value="Ribosom_S30AE_C"/>
    <property type="match status" value="1"/>
</dbReference>